<feature type="transmembrane region" description="Helical" evidence="1">
    <location>
        <begin position="132"/>
        <end position="152"/>
    </location>
</feature>
<evidence type="ECO:0000313" key="2">
    <source>
        <dbReference type="EMBL" id="TNJ68394.1"/>
    </source>
</evidence>
<keyword evidence="1" id="KW-1133">Transmembrane helix</keyword>
<name>A0A5C4TGX3_9BACL</name>
<dbReference type="Proteomes" id="UP000307943">
    <property type="component" value="Unassembled WGS sequence"/>
</dbReference>
<organism evidence="2 3">
    <name type="scientific">Paenibacillus hemerocallicola</name>
    <dbReference type="NCBI Taxonomy" id="1172614"/>
    <lineage>
        <taxon>Bacteria</taxon>
        <taxon>Bacillati</taxon>
        <taxon>Bacillota</taxon>
        <taxon>Bacilli</taxon>
        <taxon>Bacillales</taxon>
        <taxon>Paenibacillaceae</taxon>
        <taxon>Paenibacillus</taxon>
    </lineage>
</organism>
<dbReference type="Pfam" id="PF09997">
    <property type="entry name" value="DUF2238"/>
    <property type="match status" value="1"/>
</dbReference>
<comment type="caution">
    <text evidence="2">The sequence shown here is derived from an EMBL/GenBank/DDBJ whole genome shotgun (WGS) entry which is preliminary data.</text>
</comment>
<dbReference type="InterPro" id="IPR058534">
    <property type="entry name" value="YjdF"/>
</dbReference>
<keyword evidence="1" id="KW-0472">Membrane</keyword>
<proteinExistence type="predicted"/>
<dbReference type="OrthoDB" id="9786473at2"/>
<gene>
    <name evidence="2" type="ORF">FE784_00990</name>
</gene>
<dbReference type="InterPro" id="IPR014509">
    <property type="entry name" value="YjdF-like"/>
</dbReference>
<feature type="transmembrane region" description="Helical" evidence="1">
    <location>
        <begin position="12"/>
        <end position="30"/>
    </location>
</feature>
<feature type="transmembrane region" description="Helical" evidence="1">
    <location>
        <begin position="62"/>
        <end position="82"/>
    </location>
</feature>
<evidence type="ECO:0000313" key="3">
    <source>
        <dbReference type="Proteomes" id="UP000307943"/>
    </source>
</evidence>
<feature type="transmembrane region" description="Helical" evidence="1">
    <location>
        <begin position="183"/>
        <end position="202"/>
    </location>
</feature>
<dbReference type="EMBL" id="VDCQ01000001">
    <property type="protein sequence ID" value="TNJ68394.1"/>
    <property type="molecule type" value="Genomic_DNA"/>
</dbReference>
<keyword evidence="3" id="KW-1185">Reference proteome</keyword>
<protein>
    <submittedName>
        <fullName evidence="2">DUF2238 domain-containing protein</fullName>
    </submittedName>
</protein>
<accession>A0A5C4TGX3</accession>
<keyword evidence="1" id="KW-0812">Transmembrane</keyword>
<feature type="transmembrane region" description="Helical" evidence="1">
    <location>
        <begin position="102"/>
        <end position="120"/>
    </location>
</feature>
<evidence type="ECO:0000256" key="1">
    <source>
        <dbReference type="SAM" id="Phobius"/>
    </source>
</evidence>
<sequence length="211" mass="24202">MSDSIPFHRNGLLQLTIIAFLLFWGMMAISPTDRSMWLVENILVALLAIALVWSYREFRFSNLSYMLIALFLCFHTYAAHYTYQGTPIDIWLKAAFHTKRSYYDRVVHFAFGLFMAYPFRELLTRLALLRGFWSYAIPTAVVLSLSAFFEIIEMAAAGLAGQGQNNEQFIGMQGDLFDTQKDMLLGFAGGLLSMGLLAWIIWRSYRNKGFI</sequence>
<dbReference type="AlphaFoldDB" id="A0A5C4TGX3"/>
<dbReference type="PIRSF" id="PIRSF020606">
    <property type="entry name" value="UCP020606"/>
    <property type="match status" value="1"/>
</dbReference>
<reference evidence="2 3" key="1">
    <citation type="submission" date="2019-05" db="EMBL/GenBank/DDBJ databases">
        <title>We sequenced the genome of Paenibacillus hemerocallicola KCTC 33185 for further insight into its adaptation and study the phylogeny of Paenibacillus.</title>
        <authorList>
            <person name="Narsing Rao M.P."/>
        </authorList>
    </citation>
    <scope>NUCLEOTIDE SEQUENCE [LARGE SCALE GENOMIC DNA]</scope>
    <source>
        <strain evidence="2 3">KCTC 33185</strain>
    </source>
</reference>
<feature type="transmembrane region" description="Helical" evidence="1">
    <location>
        <begin position="36"/>
        <end position="55"/>
    </location>
</feature>